<dbReference type="InterPro" id="IPR013424">
    <property type="entry name" value="Ice-binding_C"/>
</dbReference>
<proteinExistence type="predicted"/>
<accession>A0ABS5Y522</accession>
<evidence type="ECO:0000313" key="2">
    <source>
        <dbReference type="EMBL" id="MBT9312945.1"/>
    </source>
</evidence>
<evidence type="ECO:0000259" key="1">
    <source>
        <dbReference type="Pfam" id="PF07589"/>
    </source>
</evidence>
<gene>
    <name evidence="2" type="ORF">IXB28_12060</name>
</gene>
<reference evidence="2 3" key="1">
    <citation type="journal article" date="2021" name="Mar. Drugs">
        <title>Genome Reduction and Secondary Metabolism of the Marine Sponge-Associated Cyanobacterium Leptothoe.</title>
        <authorList>
            <person name="Konstantinou D."/>
            <person name="Popin R.V."/>
            <person name="Fewer D.P."/>
            <person name="Sivonen K."/>
            <person name="Gkelis S."/>
        </authorList>
    </citation>
    <scope>NUCLEOTIDE SEQUENCE [LARGE SCALE GENOMIC DNA]</scope>
    <source>
        <strain evidence="2 3">TAU-MAC 1615</strain>
    </source>
</reference>
<evidence type="ECO:0000313" key="3">
    <source>
        <dbReference type="Proteomes" id="UP001196661"/>
    </source>
</evidence>
<dbReference type="EMBL" id="JADOER010000011">
    <property type="protein sequence ID" value="MBT9312945.1"/>
    <property type="molecule type" value="Genomic_DNA"/>
</dbReference>
<comment type="caution">
    <text evidence="2">The sequence shown here is derived from an EMBL/GenBank/DDBJ whole genome shotgun (WGS) entry which is preliminary data.</text>
</comment>
<feature type="domain" description="Ice-binding protein C-terminal" evidence="1">
    <location>
        <begin position="77"/>
        <end position="102"/>
    </location>
</feature>
<organism evidence="2 3">
    <name type="scientific">Leptothoe kymatousa TAU-MAC 1615</name>
    <dbReference type="NCBI Taxonomy" id="2364775"/>
    <lineage>
        <taxon>Bacteria</taxon>
        <taxon>Bacillati</taxon>
        <taxon>Cyanobacteriota</taxon>
        <taxon>Cyanophyceae</taxon>
        <taxon>Nodosilineales</taxon>
        <taxon>Cymatolegaceae</taxon>
        <taxon>Leptothoe</taxon>
        <taxon>Leptothoe kymatousa</taxon>
    </lineage>
</organism>
<dbReference type="NCBIfam" id="TIGR02595">
    <property type="entry name" value="PEP_CTERM"/>
    <property type="match status" value="1"/>
</dbReference>
<protein>
    <submittedName>
        <fullName evidence="2">PEP-CTERM sorting domain-containing protein</fullName>
    </submittedName>
</protein>
<sequence length="104" mass="10944">MVKIELGLANGGTQLIDFPHDTTRGQSGSVLYQGIIAENEAELFTSVRFLATGGNDGFGFDNLTVGSFEQVNDDSVATPEPTSMLGLALVGLCGVGFSFKRKQA</sequence>
<dbReference type="Pfam" id="PF07589">
    <property type="entry name" value="PEP-CTERM"/>
    <property type="match status" value="1"/>
</dbReference>
<keyword evidence="3" id="KW-1185">Reference proteome</keyword>
<name>A0ABS5Y522_9CYAN</name>
<dbReference type="RefSeq" id="WP_215618846.1">
    <property type="nucleotide sequence ID" value="NZ_JADOER010000011.1"/>
</dbReference>
<dbReference type="Proteomes" id="UP001196661">
    <property type="component" value="Unassembled WGS sequence"/>
</dbReference>